<sequence length="136" mass="15039">MFSVLLGRIDKLLSCLLLLLGSSVIGSLGNQVFIGICIAVITSIRMAFSFEKASESARKQAINYLNLYMSKAPDEQLTEELISTQVSDSNVWISLVNAAEIRTQLTFGEPIEVKLSFWEKFMAFISGDLPKVKKAT</sequence>
<reference evidence="1 2" key="2">
    <citation type="submission" date="2008-10" db="EMBL/GenBank/DDBJ databases">
        <authorList>
            <person name="Fulton L."/>
            <person name="Clifton S."/>
            <person name="Fulton B."/>
            <person name="Xu J."/>
            <person name="Minx P."/>
            <person name="Pepin K.H."/>
            <person name="Johnson M."/>
            <person name="Bhonagiri V."/>
            <person name="Nash W.E."/>
            <person name="Mardis E.R."/>
            <person name="Wilson R.K."/>
        </authorList>
    </citation>
    <scope>NUCLEOTIDE SEQUENCE [LARGE SCALE GENOMIC DNA]</scope>
    <source>
        <strain evidence="1 2">DSM 30120</strain>
    </source>
</reference>
<name>B6XJ67_9GAMM</name>
<reference evidence="1 2" key="1">
    <citation type="submission" date="2008-10" db="EMBL/GenBank/DDBJ databases">
        <title>Draft genome sequence of Providencia alcalifaciens (DSM 30120).</title>
        <authorList>
            <person name="Sudarsanam P."/>
            <person name="Ley R."/>
            <person name="Guruge J."/>
            <person name="Turnbaugh P.J."/>
            <person name="Mahowald M."/>
            <person name="Liep D."/>
            <person name="Gordon J."/>
        </authorList>
    </citation>
    <scope>NUCLEOTIDE SEQUENCE [LARGE SCALE GENOMIC DNA]</scope>
    <source>
        <strain evidence="1 2">DSM 30120</strain>
    </source>
</reference>
<organism evidence="1 2">
    <name type="scientific">Providencia alcalifaciens DSM 30120</name>
    <dbReference type="NCBI Taxonomy" id="520999"/>
    <lineage>
        <taxon>Bacteria</taxon>
        <taxon>Pseudomonadati</taxon>
        <taxon>Pseudomonadota</taxon>
        <taxon>Gammaproteobacteria</taxon>
        <taxon>Enterobacterales</taxon>
        <taxon>Morganellaceae</taxon>
        <taxon>Providencia</taxon>
    </lineage>
</organism>
<accession>B6XJ67</accession>
<gene>
    <name evidence="1" type="ORF">PROVALCAL_03418</name>
</gene>
<comment type="caution">
    <text evidence="1">The sequence shown here is derived from an EMBL/GenBank/DDBJ whole genome shotgun (WGS) entry which is preliminary data.</text>
</comment>
<protein>
    <submittedName>
        <fullName evidence="1">Uncharacterized protein</fullName>
    </submittedName>
</protein>
<dbReference type="EMBL" id="ABXW01000062">
    <property type="protein sequence ID" value="EEB44604.1"/>
    <property type="molecule type" value="Genomic_DNA"/>
</dbReference>
<proteinExistence type="predicted"/>
<dbReference type="AlphaFoldDB" id="B6XJ67"/>
<dbReference type="Proteomes" id="UP000003729">
    <property type="component" value="Unassembled WGS sequence"/>
</dbReference>
<dbReference type="RefSeq" id="WP_006660337.1">
    <property type="nucleotide sequence ID" value="NZ_ABXW01000062.1"/>
</dbReference>
<evidence type="ECO:0000313" key="2">
    <source>
        <dbReference type="Proteomes" id="UP000003729"/>
    </source>
</evidence>
<evidence type="ECO:0000313" key="1">
    <source>
        <dbReference type="EMBL" id="EEB44604.1"/>
    </source>
</evidence>